<dbReference type="PANTHER" id="PTHR23112:SF0">
    <property type="entry name" value="TRANSMEMBRANE PROTEIN 116"/>
    <property type="match status" value="1"/>
</dbReference>
<keyword evidence="4 5" id="KW-0472">Membrane</keyword>
<dbReference type="EnsemblMetazoa" id="Aqu2.1.29676_001">
    <property type="protein sequence ID" value="Aqu2.1.29676_001"/>
    <property type="gene ID" value="Aqu2.1.29676"/>
</dbReference>
<reference evidence="6" key="1">
    <citation type="submission" date="2017-05" db="UniProtKB">
        <authorList>
            <consortium name="EnsemblMetazoa"/>
        </authorList>
    </citation>
    <scope>IDENTIFICATION</scope>
</reference>
<dbReference type="Gene3D" id="1.20.1070.10">
    <property type="entry name" value="Rhodopsin 7-helix transmembrane proteins"/>
    <property type="match status" value="1"/>
</dbReference>
<accession>A0A1X7UPV4</accession>
<organism evidence="6">
    <name type="scientific">Amphimedon queenslandica</name>
    <name type="common">Sponge</name>
    <dbReference type="NCBI Taxonomy" id="400682"/>
    <lineage>
        <taxon>Eukaryota</taxon>
        <taxon>Metazoa</taxon>
        <taxon>Porifera</taxon>
        <taxon>Demospongiae</taxon>
        <taxon>Heteroscleromorpha</taxon>
        <taxon>Haplosclerida</taxon>
        <taxon>Niphatidae</taxon>
        <taxon>Amphimedon</taxon>
    </lineage>
</organism>
<proteinExistence type="predicted"/>
<dbReference type="AlphaFoldDB" id="A0A1X7UPV4"/>
<dbReference type="InParanoid" id="A0A1X7UPV4"/>
<evidence type="ECO:0000313" key="6">
    <source>
        <dbReference type="EnsemblMetazoa" id="Aqu2.1.29676_001"/>
    </source>
</evidence>
<keyword evidence="3 5" id="KW-1133">Transmembrane helix</keyword>
<dbReference type="OrthoDB" id="100006at2759"/>
<feature type="transmembrane region" description="Helical" evidence="5">
    <location>
        <begin position="15"/>
        <end position="38"/>
    </location>
</feature>
<feature type="transmembrane region" description="Helical" evidence="5">
    <location>
        <begin position="91"/>
        <end position="109"/>
    </location>
</feature>
<protein>
    <recommendedName>
        <fullName evidence="7">G-protein coupled receptors family 2 profile 2 domain-containing protein</fullName>
    </recommendedName>
</protein>
<feature type="transmembrane region" description="Helical" evidence="5">
    <location>
        <begin position="256"/>
        <end position="280"/>
    </location>
</feature>
<dbReference type="GO" id="GO:0005886">
    <property type="term" value="C:plasma membrane"/>
    <property type="evidence" value="ECO:0007669"/>
    <property type="project" value="TreeGrafter"/>
</dbReference>
<keyword evidence="2 5" id="KW-0812">Transmembrane</keyword>
<dbReference type="STRING" id="400682.A0A1X7UPV4"/>
<evidence type="ECO:0000256" key="3">
    <source>
        <dbReference type="ARBA" id="ARBA00022989"/>
    </source>
</evidence>
<feature type="transmembrane region" description="Helical" evidence="5">
    <location>
        <begin position="174"/>
        <end position="194"/>
    </location>
</feature>
<evidence type="ECO:0000256" key="5">
    <source>
        <dbReference type="SAM" id="Phobius"/>
    </source>
</evidence>
<feature type="transmembrane region" description="Helical" evidence="5">
    <location>
        <begin position="229"/>
        <end position="250"/>
    </location>
</feature>
<dbReference type="GO" id="GO:0007189">
    <property type="term" value="P:adenylate cyclase-activating G protein-coupled receptor signaling pathway"/>
    <property type="evidence" value="ECO:0007669"/>
    <property type="project" value="TreeGrafter"/>
</dbReference>
<evidence type="ECO:0008006" key="7">
    <source>
        <dbReference type="Google" id="ProtNLM"/>
    </source>
</evidence>
<evidence type="ECO:0000256" key="1">
    <source>
        <dbReference type="ARBA" id="ARBA00004141"/>
    </source>
</evidence>
<comment type="subcellular location">
    <subcellularLocation>
        <location evidence="1">Membrane</location>
        <topology evidence="1">Multi-pass membrane protein</topology>
    </subcellularLocation>
</comment>
<dbReference type="GO" id="GO:0004930">
    <property type="term" value="F:G protein-coupled receptor activity"/>
    <property type="evidence" value="ECO:0007669"/>
    <property type="project" value="TreeGrafter"/>
</dbReference>
<evidence type="ECO:0000256" key="2">
    <source>
        <dbReference type="ARBA" id="ARBA00022692"/>
    </source>
</evidence>
<sequence length="335" mass="38233">MGNCSNLTPEDQQVIGLTGAITSSISLISCLLVILMMIVYKKYTFTTQRLILYLTISVMFDSIAHILQGGSFGIISNHSKYCMAIAFLRQYFAWSIILSIDCILMEMALRIICRRESGKGEWLYIPFIFVFPLFFAWIPLLKHDYGDIQGTCNFLTINPGTCTRNRTGLILDVVLWWVPLYLTFFVGAIVYLIIICQLNISKRRYTAMLELDKEVIYKRTMNDIGYFKWYPLLYFIINLIPIAAATTSYIRPNDDLLALNIPSTIIVGLQGGFIALAAALDPSTRKRLGWRSFCSAFKENVLCRDTAEEYPILEGNFTDSLNLSETHRIMPTYNE</sequence>
<evidence type="ECO:0000256" key="4">
    <source>
        <dbReference type="ARBA" id="ARBA00023136"/>
    </source>
</evidence>
<feature type="transmembrane region" description="Helical" evidence="5">
    <location>
        <begin position="50"/>
        <end position="71"/>
    </location>
</feature>
<dbReference type="PANTHER" id="PTHR23112">
    <property type="entry name" value="G PROTEIN-COUPLED RECEPTOR 157-RELATED"/>
    <property type="match status" value="1"/>
</dbReference>
<name>A0A1X7UPV4_AMPQE</name>
<feature type="transmembrane region" description="Helical" evidence="5">
    <location>
        <begin position="121"/>
        <end position="140"/>
    </location>
</feature>